<evidence type="ECO:0000313" key="1">
    <source>
        <dbReference type="EMBL" id="GAA2236308.1"/>
    </source>
</evidence>
<proteinExistence type="predicted"/>
<reference evidence="2" key="1">
    <citation type="journal article" date="2019" name="Int. J. Syst. Evol. Microbiol.">
        <title>The Global Catalogue of Microorganisms (GCM) 10K type strain sequencing project: providing services to taxonomists for standard genome sequencing and annotation.</title>
        <authorList>
            <consortium name="The Broad Institute Genomics Platform"/>
            <consortium name="The Broad Institute Genome Sequencing Center for Infectious Disease"/>
            <person name="Wu L."/>
            <person name="Ma J."/>
        </authorList>
    </citation>
    <scope>NUCLEOTIDE SEQUENCE [LARGE SCALE GENOMIC DNA]</scope>
    <source>
        <strain evidence="2">JCM 16117</strain>
    </source>
</reference>
<sequence>MTTSHTTTVGLFDADPGSLAAKSRVLRQVPGVDLRMAAESLGQMLTDPAFPPEVVILEQRAGERVSINYKIRVCRLADSRVIVVDSGRANSPLAADVGSMMTPVHSFDEAIELLAAG</sequence>
<accession>A0ABP5QHS1</accession>
<dbReference type="EMBL" id="BAAAQY010000006">
    <property type="protein sequence ID" value="GAA2236308.1"/>
    <property type="molecule type" value="Genomic_DNA"/>
</dbReference>
<evidence type="ECO:0000313" key="2">
    <source>
        <dbReference type="Proteomes" id="UP001500929"/>
    </source>
</evidence>
<gene>
    <name evidence="1" type="ORF">GCM10009851_21590</name>
</gene>
<dbReference type="Proteomes" id="UP001500929">
    <property type="component" value="Unassembled WGS sequence"/>
</dbReference>
<name>A0ABP5QHS1_9MICO</name>
<comment type="caution">
    <text evidence="1">The sequence shown here is derived from an EMBL/GenBank/DDBJ whole genome shotgun (WGS) entry which is preliminary data.</text>
</comment>
<keyword evidence="2" id="KW-1185">Reference proteome</keyword>
<dbReference type="RefSeq" id="WP_259479636.1">
    <property type="nucleotide sequence ID" value="NZ_BAAAQY010000006.1"/>
</dbReference>
<organism evidence="1 2">
    <name type="scientific">Herbiconiux moechotypicola</name>
    <dbReference type="NCBI Taxonomy" id="637393"/>
    <lineage>
        <taxon>Bacteria</taxon>
        <taxon>Bacillati</taxon>
        <taxon>Actinomycetota</taxon>
        <taxon>Actinomycetes</taxon>
        <taxon>Micrococcales</taxon>
        <taxon>Microbacteriaceae</taxon>
        <taxon>Herbiconiux</taxon>
    </lineage>
</organism>
<protein>
    <submittedName>
        <fullName evidence="1">Uncharacterized protein</fullName>
    </submittedName>
</protein>